<dbReference type="InterPro" id="IPR036770">
    <property type="entry name" value="Ankyrin_rpt-contain_sf"/>
</dbReference>
<reference evidence="3 4" key="1">
    <citation type="submission" date="2020-07" db="EMBL/GenBank/DDBJ databases">
        <title>Comparative genomics of pyrophilous fungi reveals a link between fire events and developmental genes.</title>
        <authorList>
            <consortium name="DOE Joint Genome Institute"/>
            <person name="Steindorff A.S."/>
            <person name="Carver A."/>
            <person name="Calhoun S."/>
            <person name="Stillman K."/>
            <person name="Liu H."/>
            <person name="Lipzen A."/>
            <person name="Pangilinan J."/>
            <person name="Labutti K."/>
            <person name="Bruns T.D."/>
            <person name="Grigoriev I.V."/>
        </authorList>
    </citation>
    <scope>NUCLEOTIDE SEQUENCE [LARGE SCALE GENOMIC DNA]</scope>
    <source>
        <strain evidence="3 4">CBS 144469</strain>
    </source>
</reference>
<evidence type="ECO:0000256" key="1">
    <source>
        <dbReference type="SAM" id="MobiDB-lite"/>
    </source>
</evidence>
<dbReference type="OrthoDB" id="3047534at2759"/>
<evidence type="ECO:0000313" key="4">
    <source>
        <dbReference type="Proteomes" id="UP000521943"/>
    </source>
</evidence>
<proteinExistence type="predicted"/>
<name>A0A8H6LV35_9AGAR</name>
<keyword evidence="2" id="KW-0812">Transmembrane</keyword>
<feature type="region of interest" description="Disordered" evidence="1">
    <location>
        <begin position="134"/>
        <end position="191"/>
    </location>
</feature>
<keyword evidence="4" id="KW-1185">Reference proteome</keyword>
<dbReference type="Gene3D" id="1.25.40.20">
    <property type="entry name" value="Ankyrin repeat-containing domain"/>
    <property type="match status" value="1"/>
</dbReference>
<evidence type="ECO:0000256" key="2">
    <source>
        <dbReference type="SAM" id="Phobius"/>
    </source>
</evidence>
<keyword evidence="2" id="KW-1133">Transmembrane helix</keyword>
<dbReference type="Proteomes" id="UP000521943">
    <property type="component" value="Unassembled WGS sequence"/>
</dbReference>
<feature type="transmembrane region" description="Helical" evidence="2">
    <location>
        <begin position="338"/>
        <end position="360"/>
    </location>
</feature>
<feature type="transmembrane region" description="Helical" evidence="2">
    <location>
        <begin position="17"/>
        <end position="35"/>
    </location>
</feature>
<protein>
    <submittedName>
        <fullName evidence="3">Uncharacterized protein</fullName>
    </submittedName>
</protein>
<gene>
    <name evidence="3" type="ORF">DFP72DRAFT_110307</name>
</gene>
<accession>A0A8H6LV35</accession>
<dbReference type="EMBL" id="JACGCI010000135">
    <property type="protein sequence ID" value="KAF6743795.1"/>
    <property type="molecule type" value="Genomic_DNA"/>
</dbReference>
<evidence type="ECO:0000313" key="3">
    <source>
        <dbReference type="EMBL" id="KAF6743795.1"/>
    </source>
</evidence>
<feature type="transmembrane region" description="Helical" evidence="2">
    <location>
        <begin position="380"/>
        <end position="399"/>
    </location>
</feature>
<keyword evidence="2" id="KW-0472">Membrane</keyword>
<sequence>MCLIPANPDIAGIGVRIAIYAQNLLCFFPAFWALLDGKVTETELESAETQATTNLVLAFAILISSMVQATTLGLTSYHASIVLSMSWMNNTNAFIYFLLYVQHKSHPTPDSGHTVEPTFRAWARHIRCSFLPGTNTGQVNHTSGEESGQSGGPSVQAVGNETGMHRDDTPRPENQGAPSAPPNEEVGNGRQKEDIIDARTAARNLVKRYVLPLGSLHLSLMAALGLWLWIDIRGFGNMRDAANNCAAEHALISILGSHIPFASGALRIVSFVIYGLFLVPGLNLLLPIVVFLGFHYCARGSPPTIVKPGPRPTLMDVNVWECLWDSVTRWVQELIARWWGVVPPVLGLIFLLAINLVFIIDIELTLKQNAHLQGHDEAVWGFGQILAILLLFMPLRDLAEALLARKMQKEMNLGLESAVNQKQWDAILAFVARGADPNIDMRGETTAIRAAYLSDRVDVVKALLDAGSDPNIESGPKRGTGIIQRGNKACLQLLRNYENHFLGLSFIKSHMTVLMLLSV</sequence>
<feature type="transmembrane region" description="Helical" evidence="2">
    <location>
        <begin position="271"/>
        <end position="294"/>
    </location>
</feature>
<feature type="compositionally biased region" description="Low complexity" evidence="1">
    <location>
        <begin position="145"/>
        <end position="154"/>
    </location>
</feature>
<feature type="transmembrane region" description="Helical" evidence="2">
    <location>
        <begin position="209"/>
        <end position="230"/>
    </location>
</feature>
<organism evidence="3 4">
    <name type="scientific">Ephemerocybe angulata</name>
    <dbReference type="NCBI Taxonomy" id="980116"/>
    <lineage>
        <taxon>Eukaryota</taxon>
        <taxon>Fungi</taxon>
        <taxon>Dikarya</taxon>
        <taxon>Basidiomycota</taxon>
        <taxon>Agaricomycotina</taxon>
        <taxon>Agaricomycetes</taxon>
        <taxon>Agaricomycetidae</taxon>
        <taxon>Agaricales</taxon>
        <taxon>Agaricineae</taxon>
        <taxon>Psathyrellaceae</taxon>
        <taxon>Ephemerocybe</taxon>
    </lineage>
</organism>
<dbReference type="SUPFAM" id="SSF48403">
    <property type="entry name" value="Ankyrin repeat"/>
    <property type="match status" value="1"/>
</dbReference>
<comment type="caution">
    <text evidence="3">The sequence shown here is derived from an EMBL/GenBank/DDBJ whole genome shotgun (WGS) entry which is preliminary data.</text>
</comment>
<feature type="transmembrane region" description="Helical" evidence="2">
    <location>
        <begin position="55"/>
        <end position="75"/>
    </location>
</feature>
<dbReference type="AlphaFoldDB" id="A0A8H6LV35"/>